<feature type="transmembrane region" description="Helical" evidence="6">
    <location>
        <begin position="375"/>
        <end position="396"/>
    </location>
</feature>
<evidence type="ECO:0000256" key="5">
    <source>
        <dbReference type="ARBA" id="ARBA00023136"/>
    </source>
</evidence>
<dbReference type="Proteomes" id="UP000766486">
    <property type="component" value="Unassembled WGS sequence"/>
</dbReference>
<name>A0ABY6UNT9_BIOOC</name>
<dbReference type="InterPro" id="IPR050360">
    <property type="entry name" value="MFS_Sugar_Transporters"/>
</dbReference>
<evidence type="ECO:0000313" key="8">
    <source>
        <dbReference type="EMBL" id="VUC32996.1"/>
    </source>
</evidence>
<feature type="transmembrane region" description="Helical" evidence="6">
    <location>
        <begin position="442"/>
        <end position="461"/>
    </location>
</feature>
<feature type="domain" description="Major facilitator superfamily (MFS) profile" evidence="7">
    <location>
        <begin position="15"/>
        <end position="465"/>
    </location>
</feature>
<proteinExistence type="inferred from homology"/>
<feature type="transmembrane region" description="Helical" evidence="6">
    <location>
        <begin position="185"/>
        <end position="205"/>
    </location>
</feature>
<feature type="transmembrane region" description="Helical" evidence="6">
    <location>
        <begin position="124"/>
        <end position="145"/>
    </location>
</feature>
<protein>
    <recommendedName>
        <fullName evidence="7">Major facilitator superfamily (MFS) profile domain-containing protein</fullName>
    </recommendedName>
</protein>
<feature type="transmembrane region" description="Helical" evidence="6">
    <location>
        <begin position="7"/>
        <end position="28"/>
    </location>
</feature>
<keyword evidence="5 6" id="KW-0472">Membrane</keyword>
<dbReference type="SUPFAM" id="SSF103473">
    <property type="entry name" value="MFS general substrate transporter"/>
    <property type="match status" value="1"/>
</dbReference>
<dbReference type="PANTHER" id="PTHR48022">
    <property type="entry name" value="PLASTIDIC GLUCOSE TRANSPORTER 4"/>
    <property type="match status" value="1"/>
</dbReference>
<evidence type="ECO:0000313" key="9">
    <source>
        <dbReference type="Proteomes" id="UP000766486"/>
    </source>
</evidence>
<dbReference type="Gene3D" id="1.20.1250.20">
    <property type="entry name" value="MFS general substrate transporter like domains"/>
    <property type="match status" value="1"/>
</dbReference>
<keyword evidence="3 6" id="KW-0812">Transmembrane</keyword>
<evidence type="ECO:0000256" key="3">
    <source>
        <dbReference type="ARBA" id="ARBA00022692"/>
    </source>
</evidence>
<accession>A0ABY6UNT9</accession>
<evidence type="ECO:0000256" key="6">
    <source>
        <dbReference type="SAM" id="Phobius"/>
    </source>
</evidence>
<sequence>MFEYLKNTTATGLGCMFLVSMGAFLFGFDNGWWGTIQGAEAFLRAFGSCTLVDGVETCNISTPQKAAGSSVQSGGIMVGSLVAMELNKALGRRKSLVVTGIISIIGILLEITSAIGSARFTQFVVGKTVASVAMGLCASTVPIYLSETSSNEARGFAINMYQNVQIIGYCLAAGIVYASSKRDDAASYMIPIGLQFLAPVCMVTLSPLLPESPRWLVWNGRRDDAIQSASRLFGTKTNDFDAEKYIRELEIAFEKEQANPEVSSWKDLLHGPDFRRLLIAVGIQCWLQAQGSGYIVNYMVSFLQDSGTSDVFPFIMGLNFVYYGGILTGHFLPDNQGRRPVIIYSTAANAVFMLIIASINTAVSPSTHTSGAASVAFLFLWQLSSGVMSPLIWIICTEAAPTRNRERVLSIAVFISFGVSLMITSVSPYLQDKGYGNLGARIGYIWGAASVLTSVWSYIMVPESKGLSLEQLDYLYEQGVPARHFGKYHFTDAILPIENEKVESEVQGQDEVVFESKKH</sequence>
<feature type="transmembrane region" description="Helical" evidence="6">
    <location>
        <begin position="96"/>
        <end position="118"/>
    </location>
</feature>
<evidence type="ECO:0000259" key="7">
    <source>
        <dbReference type="PROSITE" id="PS50850"/>
    </source>
</evidence>
<dbReference type="PANTHER" id="PTHR48022:SF17">
    <property type="entry name" value="HEXOSE TRANSPORTER"/>
    <property type="match status" value="1"/>
</dbReference>
<evidence type="ECO:0000256" key="1">
    <source>
        <dbReference type="ARBA" id="ARBA00004141"/>
    </source>
</evidence>
<feature type="transmembrane region" description="Helical" evidence="6">
    <location>
        <begin position="341"/>
        <end position="363"/>
    </location>
</feature>
<keyword evidence="4 6" id="KW-1133">Transmembrane helix</keyword>
<comment type="similarity">
    <text evidence="2">Belongs to the major facilitator superfamily. Sugar transporter (TC 2.A.1.1) family.</text>
</comment>
<feature type="transmembrane region" description="Helical" evidence="6">
    <location>
        <begin position="157"/>
        <end position="179"/>
    </location>
</feature>
<dbReference type="InterPro" id="IPR005828">
    <property type="entry name" value="MFS_sugar_transport-like"/>
</dbReference>
<evidence type="ECO:0000256" key="2">
    <source>
        <dbReference type="ARBA" id="ARBA00010992"/>
    </source>
</evidence>
<comment type="caution">
    <text evidence="8">The sequence shown here is derived from an EMBL/GenBank/DDBJ whole genome shotgun (WGS) entry which is preliminary data.</text>
</comment>
<evidence type="ECO:0000256" key="4">
    <source>
        <dbReference type="ARBA" id="ARBA00022989"/>
    </source>
</evidence>
<dbReference type="EMBL" id="CABFNS010000853">
    <property type="protein sequence ID" value="VUC32996.1"/>
    <property type="molecule type" value="Genomic_DNA"/>
</dbReference>
<comment type="subcellular location">
    <subcellularLocation>
        <location evidence="1">Membrane</location>
        <topology evidence="1">Multi-pass membrane protein</topology>
    </subcellularLocation>
</comment>
<dbReference type="PROSITE" id="PS50850">
    <property type="entry name" value="MFS"/>
    <property type="match status" value="1"/>
</dbReference>
<feature type="transmembrane region" description="Helical" evidence="6">
    <location>
        <begin position="311"/>
        <end position="329"/>
    </location>
</feature>
<dbReference type="InterPro" id="IPR020846">
    <property type="entry name" value="MFS_dom"/>
</dbReference>
<gene>
    <name evidence="8" type="ORF">CLO192961_LOCUS338401</name>
</gene>
<dbReference type="InterPro" id="IPR036259">
    <property type="entry name" value="MFS_trans_sf"/>
</dbReference>
<dbReference type="Pfam" id="PF00083">
    <property type="entry name" value="Sugar_tr"/>
    <property type="match status" value="1"/>
</dbReference>
<reference evidence="8 9" key="1">
    <citation type="submission" date="2019-06" db="EMBL/GenBank/DDBJ databases">
        <authorList>
            <person name="Broberg M."/>
        </authorList>
    </citation>
    <scope>NUCLEOTIDE SEQUENCE [LARGE SCALE GENOMIC DNA]</scope>
</reference>
<feature type="transmembrane region" description="Helical" evidence="6">
    <location>
        <begin position="408"/>
        <end position="430"/>
    </location>
</feature>
<keyword evidence="9" id="KW-1185">Reference proteome</keyword>
<organism evidence="8 9">
    <name type="scientific">Bionectria ochroleuca</name>
    <name type="common">Gliocladium roseum</name>
    <dbReference type="NCBI Taxonomy" id="29856"/>
    <lineage>
        <taxon>Eukaryota</taxon>
        <taxon>Fungi</taxon>
        <taxon>Dikarya</taxon>
        <taxon>Ascomycota</taxon>
        <taxon>Pezizomycotina</taxon>
        <taxon>Sordariomycetes</taxon>
        <taxon>Hypocreomycetidae</taxon>
        <taxon>Hypocreales</taxon>
        <taxon>Bionectriaceae</taxon>
        <taxon>Clonostachys</taxon>
    </lineage>
</organism>